<proteinExistence type="predicted"/>
<dbReference type="Gene3D" id="3.40.1260.10">
    <property type="entry name" value="DsrEFH-like"/>
    <property type="match status" value="1"/>
</dbReference>
<dbReference type="Pfam" id="PF02635">
    <property type="entry name" value="DsrE"/>
    <property type="match status" value="1"/>
</dbReference>
<dbReference type="SUPFAM" id="SSF75169">
    <property type="entry name" value="DsrEFH-like"/>
    <property type="match status" value="1"/>
</dbReference>
<dbReference type="PANTHER" id="PTHR37691:SF1">
    <property type="entry name" value="BLR3518 PROTEIN"/>
    <property type="match status" value="1"/>
</dbReference>
<dbReference type="PANTHER" id="PTHR37691">
    <property type="entry name" value="BLR3518 PROTEIN"/>
    <property type="match status" value="1"/>
</dbReference>
<reference evidence="1" key="1">
    <citation type="submission" date="2018-06" db="EMBL/GenBank/DDBJ databases">
        <authorList>
            <person name="Zhirakovskaya E."/>
        </authorList>
    </citation>
    <scope>NUCLEOTIDE SEQUENCE</scope>
</reference>
<gene>
    <name evidence="1" type="ORF">MNBD_GAMMA21-767</name>
</gene>
<protein>
    <submittedName>
        <fullName evidence="1">Uncharacterized protein</fullName>
    </submittedName>
</protein>
<dbReference type="EMBL" id="UOFR01000026">
    <property type="protein sequence ID" value="VAW94352.1"/>
    <property type="molecule type" value="Genomic_DNA"/>
</dbReference>
<sequence length="156" mass="16685">MKLLSKAALIAAGVAVAASAYAVDPSKPAKNGYMQQKVVYHVNNIHTAKGALRNVKNHLNALGDENIEVIVVTHSSGAFAMVDGAMGKKNKKGKVYNFNDQIAGLANRGVKFTICANTIRGKKIPKDKINENAEVIPSGVAHVAHLQQHGYLYVKP</sequence>
<dbReference type="InterPro" id="IPR003787">
    <property type="entry name" value="Sulphur_relay_DsrE/F-like"/>
</dbReference>
<evidence type="ECO:0000313" key="1">
    <source>
        <dbReference type="EMBL" id="VAW94352.1"/>
    </source>
</evidence>
<organism evidence="1">
    <name type="scientific">hydrothermal vent metagenome</name>
    <dbReference type="NCBI Taxonomy" id="652676"/>
    <lineage>
        <taxon>unclassified sequences</taxon>
        <taxon>metagenomes</taxon>
        <taxon>ecological metagenomes</taxon>
    </lineage>
</organism>
<accession>A0A3B1A3P4</accession>
<name>A0A3B1A3P4_9ZZZZ</name>
<dbReference type="AlphaFoldDB" id="A0A3B1A3P4"/>
<dbReference type="InterPro" id="IPR027396">
    <property type="entry name" value="DsrEFH-like"/>
</dbReference>